<accession>A0ABR7EQV1</accession>
<dbReference type="EMBL" id="JACOOY010000001">
    <property type="protein sequence ID" value="MBC5663723.1"/>
    <property type="molecule type" value="Genomic_DNA"/>
</dbReference>
<keyword evidence="2" id="KW-1185">Reference proteome</keyword>
<protein>
    <submittedName>
        <fullName evidence="1">Uncharacterized protein</fullName>
    </submittedName>
</protein>
<comment type="caution">
    <text evidence="1">The sequence shown here is derived from an EMBL/GenBank/DDBJ whole genome shotgun (WGS) entry which is preliminary data.</text>
</comment>
<evidence type="ECO:0000313" key="2">
    <source>
        <dbReference type="Proteomes" id="UP000647235"/>
    </source>
</evidence>
<proteinExistence type="predicted"/>
<organism evidence="1 2">
    <name type="scientific">Dorea hominis</name>
    <dbReference type="NCBI Taxonomy" id="2763040"/>
    <lineage>
        <taxon>Bacteria</taxon>
        <taxon>Bacillati</taxon>
        <taxon>Bacillota</taxon>
        <taxon>Clostridia</taxon>
        <taxon>Lachnospirales</taxon>
        <taxon>Lachnospiraceae</taxon>
        <taxon>Dorea</taxon>
    </lineage>
</organism>
<gene>
    <name evidence="1" type="ORF">H8S07_00270</name>
</gene>
<dbReference type="RefSeq" id="WP_186855197.1">
    <property type="nucleotide sequence ID" value="NZ_JACOOY010000001.1"/>
</dbReference>
<dbReference type="Proteomes" id="UP000647235">
    <property type="component" value="Unassembled WGS sequence"/>
</dbReference>
<evidence type="ECO:0000313" key="1">
    <source>
        <dbReference type="EMBL" id="MBC5663723.1"/>
    </source>
</evidence>
<sequence length="48" mass="5829">MIFMRFRKEKVLVYSFGMQENFMQYSFNEMIPVGIYPGFEIRIADLLK</sequence>
<name>A0ABR7EQV1_9FIRM</name>
<reference evidence="1 2" key="1">
    <citation type="submission" date="2020-08" db="EMBL/GenBank/DDBJ databases">
        <title>Genome public.</title>
        <authorList>
            <person name="Liu C."/>
            <person name="Sun Q."/>
        </authorList>
    </citation>
    <scope>NUCLEOTIDE SEQUENCE [LARGE SCALE GENOMIC DNA]</scope>
    <source>
        <strain evidence="1 2">NSJ-36</strain>
    </source>
</reference>